<dbReference type="Pfam" id="PF13450">
    <property type="entry name" value="NAD_binding_8"/>
    <property type="match status" value="1"/>
</dbReference>
<comment type="caution">
    <text evidence="1">The sequence shown here is derived from an EMBL/GenBank/DDBJ whole genome shotgun (WGS) entry which is preliminary data.</text>
</comment>
<proteinExistence type="predicted"/>
<dbReference type="PANTHER" id="PTHR10668:SF103">
    <property type="entry name" value="PYRIDINE NUCLEOTIDE-DISULFIDE OXIDOREDUCTASE DOMAIN-CONTAINING PROTEIN 2"/>
    <property type="match status" value="1"/>
</dbReference>
<name>A0A841CW73_PLAVE</name>
<evidence type="ECO:0000313" key="2">
    <source>
        <dbReference type="Proteomes" id="UP000562352"/>
    </source>
</evidence>
<accession>A0A841CW73</accession>
<dbReference type="Proteomes" id="UP000562352">
    <property type="component" value="Unassembled WGS sequence"/>
</dbReference>
<organism evidence="1 2">
    <name type="scientific">Planomonospora venezuelensis</name>
    <dbReference type="NCBI Taxonomy" id="1999"/>
    <lineage>
        <taxon>Bacteria</taxon>
        <taxon>Bacillati</taxon>
        <taxon>Actinomycetota</taxon>
        <taxon>Actinomycetes</taxon>
        <taxon>Streptosporangiales</taxon>
        <taxon>Streptosporangiaceae</taxon>
        <taxon>Planomonospora</taxon>
    </lineage>
</organism>
<keyword evidence="2" id="KW-1185">Reference proteome</keyword>
<protein>
    <submittedName>
        <fullName evidence="1">Phytoene dehydrogenase-like protein</fullName>
    </submittedName>
</protein>
<dbReference type="AlphaFoldDB" id="A0A841CW73"/>
<dbReference type="SUPFAM" id="SSF51905">
    <property type="entry name" value="FAD/NAD(P)-binding domain"/>
    <property type="match status" value="1"/>
</dbReference>
<dbReference type="EMBL" id="JACHJJ010000004">
    <property type="protein sequence ID" value="MBB5962642.1"/>
    <property type="molecule type" value="Genomic_DNA"/>
</dbReference>
<sequence length="528" mass="57252">MTEFDGVIIGGGHNGLTCAAYLAKAGLSVAVVERNDTAGGGCTTQELTLPGFRHNTHSNYHFLEEGPVPADLGLRRYGLRYVYPEVQHATVFRDGRAITVYTDPKRTAESFARFSRADAERWLELYERYAETARGLMNGFLYSRPLPPSVLAERLGGDLGRDLLGYLPLSLYEAVDRNFESDQVRVLFKSFLHAISIEDVPGTGGFFPRLLSRIARLGLPVGGAANVAHALRRVIEEHGGTVITGRHAERILVDDGRATGVRLAGGGTLAARRFVASAVDAPQTVRLAGPDNFGAEIAAKVAAYKWAAHSLVSLHLALDEAPRYRAADFEPDVDRAFLFVLGADDSEQLGRTFERIHQGGLPDRMAGNGACPTLFDPSYAPPGKHVAFWWPWAPYDLGGDPAAWDLRHEEIGERLLAEWAEYAPNLTGRTVLGKRVFSPLDIERHCINMVRGSHHVGAYEPSQLGGNRPVPELGQYRTPVSGLYLCGASSHPGGSVSAAPGYNGAGAIAEDLGITPWWTPVPAPRWSA</sequence>
<dbReference type="InterPro" id="IPR036188">
    <property type="entry name" value="FAD/NAD-bd_sf"/>
</dbReference>
<gene>
    <name evidence="1" type="ORF">FHS22_001903</name>
</gene>
<dbReference type="RefSeq" id="WP_184940191.1">
    <property type="nucleotide sequence ID" value="NZ_BAAAWZ010000001.1"/>
</dbReference>
<dbReference type="PANTHER" id="PTHR10668">
    <property type="entry name" value="PHYTOENE DEHYDROGENASE"/>
    <property type="match status" value="1"/>
</dbReference>
<dbReference type="Gene3D" id="3.50.50.60">
    <property type="entry name" value="FAD/NAD(P)-binding domain"/>
    <property type="match status" value="2"/>
</dbReference>
<evidence type="ECO:0000313" key="1">
    <source>
        <dbReference type="EMBL" id="MBB5962642.1"/>
    </source>
</evidence>
<reference evidence="1 2" key="1">
    <citation type="submission" date="2020-08" db="EMBL/GenBank/DDBJ databases">
        <title>Genomic Encyclopedia of Type Strains, Phase III (KMG-III): the genomes of soil and plant-associated and newly described type strains.</title>
        <authorList>
            <person name="Whitman W."/>
        </authorList>
    </citation>
    <scope>NUCLEOTIDE SEQUENCE [LARGE SCALE GENOMIC DNA]</scope>
    <source>
        <strain evidence="1 2">CECT 3303</strain>
    </source>
</reference>